<dbReference type="OrthoDB" id="9796287at2"/>
<dbReference type="EMBL" id="CP034438">
    <property type="protein sequence ID" value="AZN30065.1"/>
    <property type="molecule type" value="Genomic_DNA"/>
</dbReference>
<dbReference type="PIRSF" id="PIRSF006487">
    <property type="entry name" value="GcvT"/>
    <property type="match status" value="1"/>
</dbReference>
<evidence type="ECO:0000259" key="3">
    <source>
        <dbReference type="Pfam" id="PF25455"/>
    </source>
</evidence>
<dbReference type="Gene3D" id="3.30.1360.120">
    <property type="entry name" value="Probable tRNA modification gtpase trme, domain 1"/>
    <property type="match status" value="1"/>
</dbReference>
<dbReference type="KEGG" id="fsl:EJO69_06880"/>
<sequence>MSTASLPGAVLGDGIDAAVPAHYGSPAREQRALLAGTALVDLSHLEVVTVSGPDRLTWVHSLTTQHLTDLKPGESTELILLTVEGRIQVAAYVVDDGETLHLITDAGFGEELRSFLQKMKFMMRVEIVLRDDLALLGGYGSAAVPRAVLTWRDPWPAVGAKSVAYGPSTDDHPARGQERFIALLPKDELMAAIDEWEGTMAGMLAWEAQRIVDLRPRPAIDVDEKSLPHEWDWLRTAVHLEKGCYRGQEAIARTVNLGRPPRRAVLLQLDGSEERLPARGTEILMGEKTVGTVTSAARDMDHGPVALGLLKRNTPVDAALTVDGIPALAEVIVNPDGRTELSYDRPKIRRLPS</sequence>
<dbReference type="AlphaFoldDB" id="A0A3Q8WTP2"/>
<dbReference type="SUPFAM" id="SSF103025">
    <property type="entry name" value="Folate-binding domain"/>
    <property type="match status" value="1"/>
</dbReference>
<dbReference type="InterPro" id="IPR027266">
    <property type="entry name" value="TrmE/GcvT-like"/>
</dbReference>
<proteinExistence type="predicted"/>
<reference evidence="4 5" key="1">
    <citation type="submission" date="2018-12" db="EMBL/GenBank/DDBJ databases">
        <title>Complete genome sequence of Flaviflexus salsibiostraticola KCTC 33148.</title>
        <authorList>
            <person name="Bae J.-W."/>
        </authorList>
    </citation>
    <scope>NUCLEOTIDE SEQUENCE [LARGE SCALE GENOMIC DNA]</scope>
    <source>
        <strain evidence="4 5">KCTC 33148</strain>
    </source>
</reference>
<dbReference type="PANTHER" id="PTHR22602:SF0">
    <property type="entry name" value="TRANSFERASE CAF17, MITOCHONDRIAL-RELATED"/>
    <property type="match status" value="1"/>
</dbReference>
<gene>
    <name evidence="4" type="ORF">EJO69_06880</name>
</gene>
<dbReference type="Proteomes" id="UP000270021">
    <property type="component" value="Chromosome"/>
</dbReference>
<dbReference type="InterPro" id="IPR017703">
    <property type="entry name" value="YgfZ/GCV_T_CS"/>
</dbReference>
<dbReference type="InterPro" id="IPR045179">
    <property type="entry name" value="YgfZ/GcvT"/>
</dbReference>
<dbReference type="InterPro" id="IPR057460">
    <property type="entry name" value="CAF17_C"/>
</dbReference>
<protein>
    <submittedName>
        <fullName evidence="4">Folate-binding protein</fullName>
    </submittedName>
</protein>
<feature type="domain" description="CAF17 C-terminal" evidence="3">
    <location>
        <begin position="262"/>
        <end position="329"/>
    </location>
</feature>
<evidence type="ECO:0000256" key="2">
    <source>
        <dbReference type="PIRSR" id="PIRSR006487-1"/>
    </source>
</evidence>
<dbReference type="RefSeq" id="WP_126040492.1">
    <property type="nucleotide sequence ID" value="NZ_CP034438.1"/>
</dbReference>
<keyword evidence="5" id="KW-1185">Reference proteome</keyword>
<dbReference type="NCBIfam" id="TIGR03317">
    <property type="entry name" value="ygfZ_signature"/>
    <property type="match status" value="1"/>
</dbReference>
<evidence type="ECO:0000313" key="5">
    <source>
        <dbReference type="Proteomes" id="UP000270021"/>
    </source>
</evidence>
<evidence type="ECO:0000313" key="4">
    <source>
        <dbReference type="EMBL" id="AZN30065.1"/>
    </source>
</evidence>
<keyword evidence="1" id="KW-0809">Transit peptide</keyword>
<feature type="binding site" evidence="2">
    <location>
        <position position="178"/>
    </location>
    <ligand>
        <name>substrate</name>
    </ligand>
</feature>
<organism evidence="4 5">
    <name type="scientific">Flaviflexus salsibiostraticola</name>
    <dbReference type="NCBI Taxonomy" id="1282737"/>
    <lineage>
        <taxon>Bacteria</taxon>
        <taxon>Bacillati</taxon>
        <taxon>Actinomycetota</taxon>
        <taxon>Actinomycetes</taxon>
        <taxon>Actinomycetales</taxon>
        <taxon>Actinomycetaceae</taxon>
        <taxon>Flaviflexus</taxon>
    </lineage>
</organism>
<dbReference type="GO" id="GO:0016226">
    <property type="term" value="P:iron-sulfur cluster assembly"/>
    <property type="evidence" value="ECO:0007669"/>
    <property type="project" value="TreeGrafter"/>
</dbReference>
<accession>A0A3Q8WTP2</accession>
<dbReference type="Pfam" id="PF25455">
    <property type="entry name" value="Beta-barrel_CAF17_C"/>
    <property type="match status" value="1"/>
</dbReference>
<dbReference type="PANTHER" id="PTHR22602">
    <property type="entry name" value="TRANSFERASE CAF17, MITOCHONDRIAL-RELATED"/>
    <property type="match status" value="1"/>
</dbReference>
<name>A0A3Q8WTP2_9ACTO</name>
<evidence type="ECO:0000256" key="1">
    <source>
        <dbReference type="ARBA" id="ARBA00022946"/>
    </source>
</evidence>
<dbReference type="Gene3D" id="2.40.30.160">
    <property type="match status" value="1"/>
</dbReference>